<dbReference type="STRING" id="55802.TBCH5v1_2184"/>
<protein>
    <submittedName>
        <fullName evidence="2">Uncharacterized protein</fullName>
    </submittedName>
</protein>
<evidence type="ECO:0000313" key="2">
    <source>
        <dbReference type="EMBL" id="ALM76083.1"/>
    </source>
</evidence>
<accession>A0A0S1XEE2</accession>
<dbReference type="AlphaFoldDB" id="A0A0S1XEE2"/>
<keyword evidence="1" id="KW-0812">Transmembrane</keyword>
<dbReference type="RefSeq" id="WP_056934535.1">
    <property type="nucleotide sequence ID" value="NZ_CP013050.1"/>
</dbReference>
<dbReference type="EMBL" id="CP013050">
    <property type="protein sequence ID" value="ALM76083.1"/>
    <property type="molecule type" value="Genomic_DNA"/>
</dbReference>
<reference evidence="2 3" key="1">
    <citation type="journal article" date="2016" name="Genome Announc.">
        <title>Complete genome sequence of the hyperthermophilic and piezophilic archaeon Thermococcus barophilus Ch5, capable of growth at the expense of hydrogenogenesis from carbon monoxide and formate.</title>
        <authorList>
            <person name="Oger P."/>
            <person name="Sokolova T.G."/>
            <person name="Kozhevnikova D.A."/>
            <person name="Taranov E.A."/>
            <person name="Vannier P."/>
            <person name="Lee H.S."/>
            <person name="Kwon K.K."/>
            <person name="Kang S.G."/>
            <person name="Lee J.H."/>
            <person name="Bonch-Osmolovskaya E.A."/>
            <person name="Lebedinsky A.V."/>
        </authorList>
    </citation>
    <scope>NUCLEOTIDE SEQUENCE [LARGE SCALE GENOMIC DNA]</scope>
    <source>
        <strain evidence="3">Ch5</strain>
    </source>
</reference>
<dbReference type="GeneID" id="26137406"/>
<keyword evidence="1" id="KW-1133">Transmembrane helix</keyword>
<evidence type="ECO:0000313" key="3">
    <source>
        <dbReference type="Proteomes" id="UP000066042"/>
    </source>
</evidence>
<name>A0A0S1XEE2_THEBA</name>
<organism evidence="2 3">
    <name type="scientific">Thermococcus barophilus</name>
    <dbReference type="NCBI Taxonomy" id="55802"/>
    <lineage>
        <taxon>Archaea</taxon>
        <taxon>Methanobacteriati</taxon>
        <taxon>Methanobacteriota</taxon>
        <taxon>Thermococci</taxon>
        <taxon>Thermococcales</taxon>
        <taxon>Thermococcaceae</taxon>
        <taxon>Thermococcus</taxon>
    </lineage>
</organism>
<dbReference type="PATRIC" id="fig|55802.8.peg.2166"/>
<evidence type="ECO:0000256" key="1">
    <source>
        <dbReference type="SAM" id="Phobius"/>
    </source>
</evidence>
<feature type="transmembrane region" description="Helical" evidence="1">
    <location>
        <begin position="6"/>
        <end position="24"/>
    </location>
</feature>
<keyword evidence="1" id="KW-0472">Membrane</keyword>
<proteinExistence type="predicted"/>
<dbReference type="Proteomes" id="UP000066042">
    <property type="component" value="Chromosome"/>
</dbReference>
<sequence>MRRQRIEVAFGVFLVIFVVTLLYVTSPRLRENYLVSVEAQFSSEDVKFLGAELLEGYPNPVTNVAIFKFERSLDTIRDKVLQRISVEMAFDVPPDFVIGEIWIGNLTLYCPARWSGKASGSYILRDWDQNCAENLTEVLKHRILVEGCLNVEYLGFDVSDDYVVRLVFNSTNATNCFKVNAEVFGRPYGITVLILYPNGTLICPVIPVDVDEYHEILKISEDECKWDEFW</sequence>
<gene>
    <name evidence="2" type="ORF">TBCH5v1_2184</name>
</gene>